<dbReference type="AlphaFoldDB" id="A0A9D2R4U4"/>
<dbReference type="PANTHER" id="PTHR11927:SF9">
    <property type="entry name" value="L-FUCOSYLTRANSFERASE"/>
    <property type="match status" value="1"/>
</dbReference>
<dbReference type="Proteomes" id="UP000823851">
    <property type="component" value="Unassembled WGS sequence"/>
</dbReference>
<proteinExistence type="predicted"/>
<evidence type="ECO:0000256" key="1">
    <source>
        <dbReference type="ARBA" id="ARBA00022676"/>
    </source>
</evidence>
<keyword evidence="1" id="KW-0328">Glycosyltransferase</keyword>
<dbReference type="Gene3D" id="3.40.50.11350">
    <property type="match status" value="1"/>
</dbReference>
<reference evidence="3" key="1">
    <citation type="journal article" date="2021" name="PeerJ">
        <title>Extensive microbial diversity within the chicken gut microbiome revealed by metagenomics and culture.</title>
        <authorList>
            <person name="Gilroy R."/>
            <person name="Ravi A."/>
            <person name="Getino M."/>
            <person name="Pursley I."/>
            <person name="Horton D.L."/>
            <person name="Alikhan N.F."/>
            <person name="Baker D."/>
            <person name="Gharbi K."/>
            <person name="Hall N."/>
            <person name="Watson M."/>
            <person name="Adriaenssens E.M."/>
            <person name="Foster-Nyarko E."/>
            <person name="Jarju S."/>
            <person name="Secka A."/>
            <person name="Antonio M."/>
            <person name="Oren A."/>
            <person name="Chaudhuri R.R."/>
            <person name="La Ragione R."/>
            <person name="Hildebrand F."/>
            <person name="Pallen M.J."/>
        </authorList>
    </citation>
    <scope>NUCLEOTIDE SEQUENCE</scope>
    <source>
        <strain evidence="3">ChiHjej8B7-25341</strain>
    </source>
</reference>
<dbReference type="GO" id="GO:0016020">
    <property type="term" value="C:membrane"/>
    <property type="evidence" value="ECO:0007669"/>
    <property type="project" value="InterPro"/>
</dbReference>
<protein>
    <submittedName>
        <fullName evidence="3">Alpha-1,2-fucosyltransferase</fullName>
    </submittedName>
</protein>
<dbReference type="CDD" id="cd11301">
    <property type="entry name" value="Fut1_Fut2_like"/>
    <property type="match status" value="1"/>
</dbReference>
<dbReference type="GO" id="GO:0008107">
    <property type="term" value="F:galactoside 2-alpha-L-fucosyltransferase activity"/>
    <property type="evidence" value="ECO:0007669"/>
    <property type="project" value="InterPro"/>
</dbReference>
<dbReference type="EMBL" id="DWUW01000371">
    <property type="protein sequence ID" value="HJD32851.1"/>
    <property type="molecule type" value="Genomic_DNA"/>
</dbReference>
<evidence type="ECO:0000313" key="4">
    <source>
        <dbReference type="Proteomes" id="UP000823851"/>
    </source>
</evidence>
<comment type="caution">
    <text evidence="3">The sequence shown here is derived from an EMBL/GenBank/DDBJ whole genome shotgun (WGS) entry which is preliminary data.</text>
</comment>
<dbReference type="PANTHER" id="PTHR11927">
    <property type="entry name" value="GALACTOSIDE 2-L-FUCOSYLTRANSFERASE"/>
    <property type="match status" value="1"/>
</dbReference>
<organism evidence="3 4">
    <name type="scientific">Candidatus Eisenbergiella stercorigallinarum</name>
    <dbReference type="NCBI Taxonomy" id="2838557"/>
    <lineage>
        <taxon>Bacteria</taxon>
        <taxon>Bacillati</taxon>
        <taxon>Bacillota</taxon>
        <taxon>Clostridia</taxon>
        <taxon>Lachnospirales</taxon>
        <taxon>Lachnospiraceae</taxon>
        <taxon>Eisenbergiella</taxon>
    </lineage>
</organism>
<keyword evidence="2" id="KW-0808">Transferase</keyword>
<dbReference type="GO" id="GO:0005975">
    <property type="term" value="P:carbohydrate metabolic process"/>
    <property type="evidence" value="ECO:0007669"/>
    <property type="project" value="InterPro"/>
</dbReference>
<evidence type="ECO:0000313" key="3">
    <source>
        <dbReference type="EMBL" id="HJD32851.1"/>
    </source>
</evidence>
<gene>
    <name evidence="3" type="ORF">H9912_13055</name>
</gene>
<dbReference type="Pfam" id="PF01531">
    <property type="entry name" value="Glyco_transf_11"/>
    <property type="match status" value="1"/>
</dbReference>
<dbReference type="InterPro" id="IPR002516">
    <property type="entry name" value="Glyco_trans_11"/>
</dbReference>
<accession>A0A9D2R4U4</accession>
<reference evidence="3" key="2">
    <citation type="submission" date="2021-04" db="EMBL/GenBank/DDBJ databases">
        <authorList>
            <person name="Gilroy R."/>
        </authorList>
    </citation>
    <scope>NUCLEOTIDE SEQUENCE</scope>
    <source>
        <strain evidence="3">ChiHjej8B7-25341</strain>
    </source>
</reference>
<name>A0A9D2R4U4_9FIRM</name>
<sequence length="302" mass="34958">MIIIKVMGGLGNQMQQYALYEKFCFLGKEARLDLSWFEDAAMQEKVFAKRGLELLQFENLHFEKASGSERAALLGTGGLSGFLGKVKRKLNPAADPHFFETDMYHPEIFTFTDKYLEGHWACEKYYHDIMPLLREKIRFPQSRNPQNIDMAERMEKENSVSVHIRRGDYLDPENAGMFGGICTDAYYAAAMDYVRECLPGAHFYLFSDDTAYLKEHFQGSEYTVVDWNRGADSFYDCQLMSRCRANICANSTFSFWGARLNGRKDRLAIRPAKHKNSQTIDPERMHELWEGWVLIDEKGRVL</sequence>
<evidence type="ECO:0000256" key="2">
    <source>
        <dbReference type="ARBA" id="ARBA00022679"/>
    </source>
</evidence>